<dbReference type="GO" id="GO:0005737">
    <property type="term" value="C:cytoplasm"/>
    <property type="evidence" value="ECO:0007669"/>
    <property type="project" value="TreeGrafter"/>
</dbReference>
<gene>
    <name evidence="2" type="ORF">HLH34_15210</name>
</gene>
<comment type="caution">
    <text evidence="2">The sequence shown here is derived from an EMBL/GenBank/DDBJ whole genome shotgun (WGS) entry which is preliminary data.</text>
</comment>
<dbReference type="InterPro" id="IPR001509">
    <property type="entry name" value="Epimerase_deHydtase"/>
</dbReference>
<sequence>MSTPRTALVVGARGGIGGAVARSLLRHGWRVRGLARRPAGDVPGMEWIAGDAMDRAAVVRAAQGVQAVIHAVNPPGYRNWDTLVLPMLDNSMAAALAAGARLVLPGTVYNFGPDAFADPGEDAPQRPLTRKGAIRVEMERRLRDAVPAGLRSLVVRAGDYFGPGAASNWFAQGLVGGRRPVRGLTDPGRPGVGHQWAYLPDVAETIARLLAREDDLDPAARFHLAGHWDADGTEMIAAIRRALGRPSLPVRRFPWWLVSVARPFVPFCREMHEMRYLWRMPLRLTNGKLVRFLGDEPHTPLDVAVAAALGDLKQPLPEQGLCP</sequence>
<evidence type="ECO:0000313" key="2">
    <source>
        <dbReference type="EMBL" id="MBB2191291.1"/>
    </source>
</evidence>
<dbReference type="SUPFAM" id="SSF51735">
    <property type="entry name" value="NAD(P)-binding Rossmann-fold domains"/>
    <property type="match status" value="1"/>
</dbReference>
<dbReference type="RefSeq" id="WP_183120418.1">
    <property type="nucleotide sequence ID" value="NZ_JABEQF010000014.1"/>
</dbReference>
<dbReference type="PANTHER" id="PTHR48079:SF6">
    <property type="entry name" value="NAD(P)-BINDING DOMAIN-CONTAINING PROTEIN-RELATED"/>
    <property type="match status" value="1"/>
</dbReference>
<organism evidence="2 3">
    <name type="scientific">Gluconacetobacter azotocaptans</name>
    <dbReference type="NCBI Taxonomy" id="142834"/>
    <lineage>
        <taxon>Bacteria</taxon>
        <taxon>Pseudomonadati</taxon>
        <taxon>Pseudomonadota</taxon>
        <taxon>Alphaproteobacteria</taxon>
        <taxon>Acetobacterales</taxon>
        <taxon>Acetobacteraceae</taxon>
        <taxon>Gluconacetobacter</taxon>
    </lineage>
</organism>
<dbReference type="PANTHER" id="PTHR48079">
    <property type="entry name" value="PROTEIN YEEZ"/>
    <property type="match status" value="1"/>
</dbReference>
<dbReference type="EMBL" id="JABEQF010000014">
    <property type="protein sequence ID" value="MBB2191291.1"/>
    <property type="molecule type" value="Genomic_DNA"/>
</dbReference>
<dbReference type="Pfam" id="PF01370">
    <property type="entry name" value="Epimerase"/>
    <property type="match status" value="1"/>
</dbReference>
<feature type="domain" description="NAD-dependent epimerase/dehydratase" evidence="1">
    <location>
        <begin position="7"/>
        <end position="216"/>
    </location>
</feature>
<dbReference type="InterPro" id="IPR051783">
    <property type="entry name" value="NAD(P)-dependent_oxidoreduct"/>
</dbReference>
<proteinExistence type="predicted"/>
<dbReference type="Proteomes" id="UP000555756">
    <property type="component" value="Unassembled WGS sequence"/>
</dbReference>
<keyword evidence="3" id="KW-1185">Reference proteome</keyword>
<dbReference type="InterPro" id="IPR036291">
    <property type="entry name" value="NAD(P)-bd_dom_sf"/>
</dbReference>
<dbReference type="GO" id="GO:0004029">
    <property type="term" value="F:aldehyde dehydrogenase (NAD+) activity"/>
    <property type="evidence" value="ECO:0007669"/>
    <property type="project" value="TreeGrafter"/>
</dbReference>
<evidence type="ECO:0000259" key="1">
    <source>
        <dbReference type="Pfam" id="PF01370"/>
    </source>
</evidence>
<accession>A0A7W4JUS2</accession>
<reference evidence="2 3" key="1">
    <citation type="submission" date="2020-04" db="EMBL/GenBank/DDBJ databases">
        <title>Description of novel Gluconacetobacter.</title>
        <authorList>
            <person name="Sombolestani A."/>
        </authorList>
    </citation>
    <scope>NUCLEOTIDE SEQUENCE [LARGE SCALE GENOMIC DNA]</scope>
    <source>
        <strain evidence="2 3">LMG 21311</strain>
    </source>
</reference>
<name>A0A7W4JUS2_9PROT</name>
<evidence type="ECO:0000313" key="3">
    <source>
        <dbReference type="Proteomes" id="UP000555756"/>
    </source>
</evidence>
<protein>
    <submittedName>
        <fullName evidence="2">NAD(P)H-binding protein</fullName>
    </submittedName>
</protein>
<dbReference type="AlphaFoldDB" id="A0A7W4JUS2"/>
<dbReference type="Gene3D" id="3.40.50.720">
    <property type="entry name" value="NAD(P)-binding Rossmann-like Domain"/>
    <property type="match status" value="1"/>
</dbReference>